<keyword evidence="6 16" id="KW-0732">Signal</keyword>
<comment type="catalytic activity">
    <reaction evidence="1">
        <text>a [peptide]-C-terminal (2S)-2-hydroxyglycine = a [peptide]-C-terminal amide + glyoxylate</text>
        <dbReference type="Rhea" id="RHEA:20924"/>
        <dbReference type="Rhea" id="RHEA-COMP:13485"/>
        <dbReference type="Rhea" id="RHEA-COMP:15321"/>
        <dbReference type="ChEBI" id="CHEBI:36655"/>
        <dbReference type="ChEBI" id="CHEBI:137001"/>
        <dbReference type="ChEBI" id="CHEBI:142768"/>
        <dbReference type="EC" id="4.3.2.5"/>
    </reaction>
</comment>
<proteinExistence type="predicted"/>
<dbReference type="Gene3D" id="2.120.10.30">
    <property type="entry name" value="TolB, C-terminal domain"/>
    <property type="match status" value="1"/>
</dbReference>
<feature type="binding site" evidence="13">
    <location>
        <position position="236"/>
    </location>
    <ligand>
        <name>Zn(2+)</name>
        <dbReference type="ChEBI" id="CHEBI:29105"/>
        <note>catalytic</note>
    </ligand>
</feature>
<evidence type="ECO:0000256" key="12">
    <source>
        <dbReference type="PIRSR" id="PIRSR600720-1"/>
    </source>
</evidence>
<feature type="binding site" evidence="12">
    <location>
        <position position="207"/>
    </location>
    <ligand>
        <name>a protein</name>
        <dbReference type="ChEBI" id="CHEBI:16541"/>
    </ligand>
    <ligandPart>
        <name>C-terminal Xaa-(2S)-2-hydroxyglycine residue</name>
        <dbReference type="ChEBI" id="CHEBI:142768"/>
    </ligandPart>
</feature>
<evidence type="ECO:0000256" key="14">
    <source>
        <dbReference type="PIRSR" id="PIRSR600720-3"/>
    </source>
</evidence>
<evidence type="ECO:0000256" key="10">
    <source>
        <dbReference type="ARBA" id="ARBA00023180"/>
    </source>
</evidence>
<dbReference type="WBParaSite" id="MBELARI_LOCUS21160">
    <property type="protein sequence ID" value="MBELARI_LOCUS21160"/>
    <property type="gene ID" value="MBELARI_LOCUS21160"/>
</dbReference>
<evidence type="ECO:0000256" key="7">
    <source>
        <dbReference type="ARBA" id="ARBA00022737"/>
    </source>
</evidence>
<organism evidence="17 18">
    <name type="scientific">Mesorhabditis belari</name>
    <dbReference type="NCBI Taxonomy" id="2138241"/>
    <lineage>
        <taxon>Eukaryota</taxon>
        <taxon>Metazoa</taxon>
        <taxon>Ecdysozoa</taxon>
        <taxon>Nematoda</taxon>
        <taxon>Chromadorea</taxon>
        <taxon>Rhabditida</taxon>
        <taxon>Rhabditina</taxon>
        <taxon>Rhabditomorpha</taxon>
        <taxon>Rhabditoidea</taxon>
        <taxon>Rhabditidae</taxon>
        <taxon>Mesorhabditinae</taxon>
        <taxon>Mesorhabditis</taxon>
    </lineage>
</organism>
<evidence type="ECO:0000313" key="17">
    <source>
        <dbReference type="Proteomes" id="UP000887575"/>
    </source>
</evidence>
<feature type="disulfide bond" evidence="14">
    <location>
        <begin position="188"/>
        <end position="208"/>
    </location>
</feature>
<keyword evidence="13" id="KW-0106">Calcium</keyword>
<evidence type="ECO:0000256" key="1">
    <source>
        <dbReference type="ARBA" id="ARBA00000686"/>
    </source>
</evidence>
<evidence type="ECO:0000256" key="15">
    <source>
        <dbReference type="PROSITE-ProRule" id="PRU00504"/>
    </source>
</evidence>
<feature type="binding site" evidence="13">
    <location>
        <position position="333"/>
    </location>
    <ligand>
        <name>Zn(2+)</name>
        <dbReference type="ChEBI" id="CHEBI:29105"/>
        <note>catalytic</note>
    </ligand>
</feature>
<feature type="binding site" evidence="12">
    <location>
        <position position="252"/>
    </location>
    <ligand>
        <name>a protein</name>
        <dbReference type="ChEBI" id="CHEBI:16541"/>
    </ligand>
    <ligandPart>
        <name>C-terminal Xaa-(2S)-2-hydroxyglycine residue</name>
        <dbReference type="ChEBI" id="CHEBI:142768"/>
    </ligandPart>
</feature>
<feature type="binding site" evidence="13">
    <location>
        <position position="143"/>
    </location>
    <ligand>
        <name>Ca(2+)</name>
        <dbReference type="ChEBI" id="CHEBI:29108"/>
        <note>structural</note>
    </ligand>
</feature>
<dbReference type="InterPro" id="IPR001258">
    <property type="entry name" value="NHL_repeat"/>
</dbReference>
<feature type="binding site" evidence="13">
    <location>
        <position position="141"/>
    </location>
    <ligand>
        <name>Zn(2+)</name>
        <dbReference type="ChEBI" id="CHEBI:29105"/>
        <note>catalytic</note>
    </ligand>
</feature>
<dbReference type="GO" id="GO:0046872">
    <property type="term" value="F:metal ion binding"/>
    <property type="evidence" value="ECO:0007669"/>
    <property type="project" value="UniProtKB-KW"/>
</dbReference>
<evidence type="ECO:0000256" key="3">
    <source>
        <dbReference type="ARBA" id="ARBA00012343"/>
    </source>
</evidence>
<comment type="subcellular location">
    <subcellularLocation>
        <location evidence="2">Secreted</location>
    </subcellularLocation>
</comment>
<dbReference type="InterPro" id="IPR011042">
    <property type="entry name" value="6-blade_b-propeller_TolB-like"/>
</dbReference>
<name>A0AAF3F3L7_9BILA</name>
<keyword evidence="8 13" id="KW-0862">Zinc</keyword>
<dbReference type="CDD" id="cd14958">
    <property type="entry name" value="NHL_PAL_like"/>
    <property type="match status" value="1"/>
</dbReference>
<dbReference type="GO" id="GO:0016020">
    <property type="term" value="C:membrane"/>
    <property type="evidence" value="ECO:0007669"/>
    <property type="project" value="InterPro"/>
</dbReference>
<keyword evidence="9 14" id="KW-1015">Disulfide bond</keyword>
<dbReference type="GO" id="GO:0005576">
    <property type="term" value="C:extracellular region"/>
    <property type="evidence" value="ECO:0007669"/>
    <property type="project" value="UniProtKB-SubCell"/>
</dbReference>
<reference evidence="18" key="1">
    <citation type="submission" date="2024-02" db="UniProtKB">
        <authorList>
            <consortium name="WormBaseParasite"/>
        </authorList>
    </citation>
    <scope>IDENTIFICATION</scope>
</reference>
<keyword evidence="17" id="KW-1185">Reference proteome</keyword>
<keyword evidence="10" id="KW-0325">Glycoprotein</keyword>
<feature type="chain" id="PRO_5042042030" description="peptidylamidoglycolate lyase" evidence="16">
    <location>
        <begin position="23"/>
        <end position="359"/>
    </location>
</feature>
<evidence type="ECO:0000256" key="16">
    <source>
        <dbReference type="SAM" id="SignalP"/>
    </source>
</evidence>
<keyword evidence="7" id="KW-0677">Repeat</keyword>
<evidence type="ECO:0000256" key="6">
    <source>
        <dbReference type="ARBA" id="ARBA00022729"/>
    </source>
</evidence>
<feature type="signal peptide" evidence="16">
    <location>
        <begin position="1"/>
        <end position="22"/>
    </location>
</feature>
<dbReference type="FunFam" id="2.120.10.30:FF:000083">
    <property type="entry name" value="Peptidyl-glycine alpha-amidating monooxygenase B"/>
    <property type="match status" value="1"/>
</dbReference>
<dbReference type="Proteomes" id="UP000887575">
    <property type="component" value="Unassembled WGS sequence"/>
</dbReference>
<evidence type="ECO:0000256" key="9">
    <source>
        <dbReference type="ARBA" id="ARBA00023157"/>
    </source>
</evidence>
<feature type="repeat" description="NHL" evidence="15">
    <location>
        <begin position="126"/>
        <end position="167"/>
    </location>
</feature>
<evidence type="ECO:0000256" key="11">
    <source>
        <dbReference type="ARBA" id="ARBA00023239"/>
    </source>
</evidence>
<dbReference type="PROSITE" id="PS51125">
    <property type="entry name" value="NHL"/>
    <property type="match status" value="2"/>
</dbReference>
<comment type="cofactor">
    <cofactor evidence="13">
        <name>Zn(2+)</name>
        <dbReference type="ChEBI" id="CHEBI:29105"/>
    </cofactor>
    <text evidence="13">Binds one Zn(2+) ion per subunit.</text>
</comment>
<dbReference type="InterPro" id="IPR000720">
    <property type="entry name" value="PHM/PAL"/>
</dbReference>
<dbReference type="GO" id="GO:0006518">
    <property type="term" value="P:peptide metabolic process"/>
    <property type="evidence" value="ECO:0007669"/>
    <property type="project" value="InterPro"/>
</dbReference>
<sequence>MAVIKMIVSSVLIASFIGISTAEQSEVPIGLFDSQADVFALPNGEIPEVPIDEGNGEEDENAFILSTSKPLGQVAGLGIDSTGNLIAFHRADREWNEDTFTKDFKLNKALGVIPNATIAVIDPNNGKVSAEFGENLFYLPHGLTIDHEDNVWVTDVGSHQVHKLDKNFKPVMSFGEKMMPGSDEKHFCKPTDVAVAKNGHFFVADGYCNSRVLKFDSKGNLIDIIGSEMDPFIIPHSLSLIEDLNLLCVADRENERVQCFSAGLKEGHRSIPAGIPITSADNIGRVFAIRERKHFLVGVTGSDAEEAVESQVFVIDIESGKAQTFLKGIENGHAIAISPEGTLFVAQINPNQIVSMNLN</sequence>
<feature type="binding site" evidence="12">
    <location>
        <position position="90"/>
    </location>
    <ligand>
        <name>a protein</name>
        <dbReference type="ChEBI" id="CHEBI:16541"/>
    </ligand>
    <ligandPart>
        <name>C-terminal Xaa-(2S)-2-hydroxyglycine residue</name>
        <dbReference type="ChEBI" id="CHEBI:142768"/>
    </ligandPart>
</feature>
<keyword evidence="4" id="KW-0964">Secreted</keyword>
<dbReference type="PANTHER" id="PTHR10680:SF36">
    <property type="entry name" value="PEPTIDYL-ALPHA-HYDROXYGLYCINE ALPHA-AMIDATING LYASE 1"/>
    <property type="match status" value="1"/>
</dbReference>
<keyword evidence="5 13" id="KW-0479">Metal-binding</keyword>
<evidence type="ECO:0000256" key="8">
    <source>
        <dbReference type="ARBA" id="ARBA00022833"/>
    </source>
</evidence>
<feature type="binding site" evidence="13">
    <location>
        <position position="77"/>
    </location>
    <ligand>
        <name>Ca(2+)</name>
        <dbReference type="ChEBI" id="CHEBI:29108"/>
        <note>structural</note>
    </ligand>
</feature>
<dbReference type="PRINTS" id="PR00790">
    <property type="entry name" value="PAMONOXGNASE"/>
</dbReference>
<dbReference type="SUPFAM" id="SSF101898">
    <property type="entry name" value="NHL repeat"/>
    <property type="match status" value="1"/>
</dbReference>
<dbReference type="PANTHER" id="PTHR10680">
    <property type="entry name" value="PEPTIDYL-GLYCINE ALPHA-AMIDATING MONOOXYGENASE"/>
    <property type="match status" value="1"/>
</dbReference>
<protein>
    <recommendedName>
        <fullName evidence="3">peptidylamidoglycolate lyase</fullName>
        <ecNumber evidence="3">4.3.2.5</ecNumber>
    </recommendedName>
</protein>
<evidence type="ECO:0000256" key="4">
    <source>
        <dbReference type="ARBA" id="ARBA00022525"/>
    </source>
</evidence>
<feature type="disulfide bond" evidence="14">
    <location>
        <begin position="248"/>
        <end position="259"/>
    </location>
</feature>
<dbReference type="GO" id="GO:0004598">
    <property type="term" value="F:peptidylamidoglycolate lyase activity"/>
    <property type="evidence" value="ECO:0007669"/>
    <property type="project" value="UniProtKB-EC"/>
</dbReference>
<dbReference type="EC" id="4.3.2.5" evidence="3"/>
<evidence type="ECO:0000256" key="5">
    <source>
        <dbReference type="ARBA" id="ARBA00022723"/>
    </source>
</evidence>
<evidence type="ECO:0000256" key="2">
    <source>
        <dbReference type="ARBA" id="ARBA00004613"/>
    </source>
</evidence>
<accession>A0AAF3F3L7</accession>
<dbReference type="AlphaFoldDB" id="A0AAF3F3L7"/>
<dbReference type="Pfam" id="PF01436">
    <property type="entry name" value="NHL"/>
    <property type="match status" value="3"/>
</dbReference>
<feature type="repeat" description="NHL" evidence="15">
    <location>
        <begin position="181"/>
        <end position="218"/>
    </location>
</feature>
<evidence type="ECO:0000313" key="18">
    <source>
        <dbReference type="WBParaSite" id="MBELARI_LOCUS21160"/>
    </source>
</evidence>
<evidence type="ECO:0000256" key="13">
    <source>
        <dbReference type="PIRSR" id="PIRSR600720-2"/>
    </source>
</evidence>
<keyword evidence="11" id="KW-0456">Lyase</keyword>